<sequence length="336" mass="37501">MTTDISNEQEKLFINHFIEALKKDINSSQHGGEINSQVLFAACYLLEHPEECPHLGLEQIIHGVINMAVVLQSSKYGIITPERVGKELFNQYIEQSDLWFSGYNNALDTVRKAGEYWKIAIPVITRAAQGPLLVMSACVPNTLAVYFEYMKNFDNNIVPPKISTATSNINLNRNDELSFEMLPQKKLVRTERLVLGRICEDLSQKIDSLKDTPDISETTLSAATTLGRELSQAVKTYLGNKQDTGVIEHEAKKIFVEQCAESINKAKLLLNKELGWGDYLTNILKSISNAVLGASNFVAETIKIGTPFNFFTIKKAPFVDMVDDAQEKLKNNGHSG</sequence>
<dbReference type="eggNOG" id="COG0484">
    <property type="taxonomic scope" value="Bacteria"/>
</dbReference>
<organism evidence="1 2">
    <name type="scientific">Legionella drancourtii LLAP12</name>
    <dbReference type="NCBI Taxonomy" id="658187"/>
    <lineage>
        <taxon>Bacteria</taxon>
        <taxon>Pseudomonadati</taxon>
        <taxon>Pseudomonadota</taxon>
        <taxon>Gammaproteobacteria</taxon>
        <taxon>Legionellales</taxon>
        <taxon>Legionellaceae</taxon>
        <taxon>Legionella</taxon>
    </lineage>
</organism>
<evidence type="ECO:0000313" key="2">
    <source>
        <dbReference type="Proteomes" id="UP000002770"/>
    </source>
</evidence>
<dbReference type="InParanoid" id="G9ERF4"/>
<dbReference type="RefSeq" id="WP_006871760.1">
    <property type="nucleotide sequence ID" value="NZ_JH413835.1"/>
</dbReference>
<proteinExistence type="predicted"/>
<name>G9ERF4_9GAMM</name>
<dbReference type="EMBL" id="JH413835">
    <property type="protein sequence ID" value="EHL30123.1"/>
    <property type="molecule type" value="Genomic_DNA"/>
</dbReference>
<dbReference type="HOGENOM" id="CLU_825830_0_0_6"/>
<dbReference type="AlphaFoldDB" id="G9ERF4"/>
<gene>
    <name evidence="1" type="ORF">LDG_7868</name>
</gene>
<dbReference type="Proteomes" id="UP000002770">
    <property type="component" value="Unassembled WGS sequence"/>
</dbReference>
<dbReference type="OrthoDB" id="5649298at2"/>
<keyword evidence="2" id="KW-1185">Reference proteome</keyword>
<reference evidence="1 2" key="1">
    <citation type="journal article" date="2011" name="BMC Genomics">
        <title>Insight into cross-talk between intra-amoebal pathogens.</title>
        <authorList>
            <person name="Gimenez G."/>
            <person name="Bertelli C."/>
            <person name="Moliner C."/>
            <person name="Robert C."/>
            <person name="Raoult D."/>
            <person name="Fournier P.E."/>
            <person name="Greub G."/>
        </authorList>
    </citation>
    <scope>NUCLEOTIDE SEQUENCE [LARGE SCALE GENOMIC DNA]</scope>
    <source>
        <strain evidence="1 2">LLAP12</strain>
    </source>
</reference>
<accession>G9ERF4</accession>
<protein>
    <submittedName>
        <fullName evidence="1">Uncharacterized protein</fullName>
    </submittedName>
</protein>
<evidence type="ECO:0000313" key="1">
    <source>
        <dbReference type="EMBL" id="EHL30123.1"/>
    </source>
</evidence>